<feature type="region of interest" description="Disordered" evidence="1">
    <location>
        <begin position="1"/>
        <end position="86"/>
    </location>
</feature>
<sequence>MRKRKWRCRRRMGAGTRWRRPSARRAAASRAGPVAGHVGCPPAAAAPRRGAAGSAARVRGSSRGRGERRRHGLAPSQDLRRDFCTF</sequence>
<feature type="compositionally biased region" description="Basic residues" evidence="1">
    <location>
        <begin position="60"/>
        <end position="72"/>
    </location>
</feature>
<reference evidence="2" key="1">
    <citation type="submission" date="2020-05" db="EMBL/GenBank/DDBJ databases">
        <title>WGS assembly of Panicum virgatum.</title>
        <authorList>
            <person name="Lovell J.T."/>
            <person name="Jenkins J."/>
            <person name="Shu S."/>
            <person name="Juenger T.E."/>
            <person name="Schmutz J."/>
        </authorList>
    </citation>
    <scope>NUCLEOTIDE SEQUENCE</scope>
    <source>
        <strain evidence="2">AP13</strain>
    </source>
</reference>
<dbReference type="Proteomes" id="UP000823388">
    <property type="component" value="Chromosome 7N"/>
</dbReference>
<proteinExistence type="predicted"/>
<evidence type="ECO:0000313" key="3">
    <source>
        <dbReference type="Proteomes" id="UP000823388"/>
    </source>
</evidence>
<dbReference type="EMBL" id="CM029050">
    <property type="protein sequence ID" value="KAG2565360.1"/>
    <property type="molecule type" value="Genomic_DNA"/>
</dbReference>
<keyword evidence="3" id="KW-1185">Reference proteome</keyword>
<dbReference type="AlphaFoldDB" id="A0A8T0PUK2"/>
<accession>A0A8T0PUK2</accession>
<feature type="compositionally biased region" description="Low complexity" evidence="1">
    <location>
        <begin position="24"/>
        <end position="33"/>
    </location>
</feature>
<feature type="compositionally biased region" description="Low complexity" evidence="1">
    <location>
        <begin position="43"/>
        <end position="59"/>
    </location>
</feature>
<evidence type="ECO:0000256" key="1">
    <source>
        <dbReference type="SAM" id="MobiDB-lite"/>
    </source>
</evidence>
<protein>
    <submittedName>
        <fullName evidence="2">Uncharacterized protein</fullName>
    </submittedName>
</protein>
<name>A0A8T0PUK2_PANVG</name>
<feature type="compositionally biased region" description="Basic residues" evidence="1">
    <location>
        <begin position="1"/>
        <end position="23"/>
    </location>
</feature>
<organism evidence="2 3">
    <name type="scientific">Panicum virgatum</name>
    <name type="common">Blackwell switchgrass</name>
    <dbReference type="NCBI Taxonomy" id="38727"/>
    <lineage>
        <taxon>Eukaryota</taxon>
        <taxon>Viridiplantae</taxon>
        <taxon>Streptophyta</taxon>
        <taxon>Embryophyta</taxon>
        <taxon>Tracheophyta</taxon>
        <taxon>Spermatophyta</taxon>
        <taxon>Magnoliopsida</taxon>
        <taxon>Liliopsida</taxon>
        <taxon>Poales</taxon>
        <taxon>Poaceae</taxon>
        <taxon>PACMAD clade</taxon>
        <taxon>Panicoideae</taxon>
        <taxon>Panicodae</taxon>
        <taxon>Paniceae</taxon>
        <taxon>Panicinae</taxon>
        <taxon>Panicum</taxon>
        <taxon>Panicum sect. Hiantes</taxon>
    </lineage>
</organism>
<comment type="caution">
    <text evidence="2">The sequence shown here is derived from an EMBL/GenBank/DDBJ whole genome shotgun (WGS) entry which is preliminary data.</text>
</comment>
<evidence type="ECO:0000313" key="2">
    <source>
        <dbReference type="EMBL" id="KAG2565360.1"/>
    </source>
</evidence>
<gene>
    <name evidence="2" type="ORF">PVAP13_7NG031817</name>
</gene>